<dbReference type="AlphaFoldDB" id="A0A0G2EP12"/>
<gene>
    <name evidence="3" type="ORF">UCRPC4_g02639</name>
</gene>
<name>A0A0G2EP12_PHACM</name>
<keyword evidence="2" id="KW-0560">Oxidoreductase</keyword>
<sequence length="276" mass="30288">MSSSLYKKALIIGATSGIGLSLASKLLSTGTHVILVGRRQDRLSHFHSTQPSNLTTTVPFDITDPSSIPSFAKDLSTTHPDIDVIVLNSGIQRVFDLSHPETINLSTLDLETTTNYTSYVHLTTALLPLLQAQSPTPTSLVYISATLGLVPGLLRTPNYNATKTALHSFILCLREKLKDREDNNVKVIEVFPPAVQTELHDEKHQPETKNGGKYGMPLEAFTEQLWEGLNGGEEQVAVGPAEGILKGWEKERQDAFHRMVEAIKVAMKDYLKGTSN</sequence>
<dbReference type="GO" id="GO:0016491">
    <property type="term" value="F:oxidoreductase activity"/>
    <property type="evidence" value="ECO:0007669"/>
    <property type="project" value="UniProtKB-KW"/>
</dbReference>
<dbReference type="InterPro" id="IPR036291">
    <property type="entry name" value="NAD(P)-bd_dom_sf"/>
</dbReference>
<keyword evidence="4" id="KW-1185">Reference proteome</keyword>
<dbReference type="PRINTS" id="PR00081">
    <property type="entry name" value="GDHRDH"/>
</dbReference>
<dbReference type="InterPro" id="IPR002347">
    <property type="entry name" value="SDR_fam"/>
</dbReference>
<dbReference type="Proteomes" id="UP000053317">
    <property type="component" value="Unassembled WGS sequence"/>
</dbReference>
<dbReference type="EMBL" id="LCWF01000064">
    <property type="protein sequence ID" value="KKY23826.1"/>
    <property type="molecule type" value="Genomic_DNA"/>
</dbReference>
<comment type="caution">
    <text evidence="3">The sequence shown here is derived from an EMBL/GenBank/DDBJ whole genome shotgun (WGS) entry which is preliminary data.</text>
</comment>
<dbReference type="Gene3D" id="3.40.50.720">
    <property type="entry name" value="NAD(P)-binding Rossmann-like Domain"/>
    <property type="match status" value="1"/>
</dbReference>
<dbReference type="SUPFAM" id="SSF51735">
    <property type="entry name" value="NAD(P)-binding Rossmann-fold domains"/>
    <property type="match status" value="1"/>
</dbReference>
<dbReference type="OrthoDB" id="37659at2759"/>
<reference evidence="3 4" key="2">
    <citation type="submission" date="2015-05" db="EMBL/GenBank/DDBJ databases">
        <authorList>
            <person name="Morales-Cruz A."/>
            <person name="Amrine K.C."/>
            <person name="Cantu D."/>
        </authorList>
    </citation>
    <scope>NUCLEOTIDE SEQUENCE [LARGE SCALE GENOMIC DNA]</scope>
    <source>
        <strain evidence="3">UCRPC4</strain>
    </source>
</reference>
<comment type="similarity">
    <text evidence="1">Belongs to the short-chain dehydrogenases/reductases (SDR) family.</text>
</comment>
<protein>
    <submittedName>
        <fullName evidence="3">Putative short-chain dehydrogenase</fullName>
    </submittedName>
</protein>
<organism evidence="3 4">
    <name type="scientific">Phaeomoniella chlamydospora</name>
    <name type="common">Phaeoacremonium chlamydosporum</name>
    <dbReference type="NCBI Taxonomy" id="158046"/>
    <lineage>
        <taxon>Eukaryota</taxon>
        <taxon>Fungi</taxon>
        <taxon>Dikarya</taxon>
        <taxon>Ascomycota</taxon>
        <taxon>Pezizomycotina</taxon>
        <taxon>Eurotiomycetes</taxon>
        <taxon>Chaetothyriomycetidae</taxon>
        <taxon>Phaeomoniellales</taxon>
        <taxon>Phaeomoniellaceae</taxon>
        <taxon>Phaeomoniella</taxon>
    </lineage>
</organism>
<evidence type="ECO:0000256" key="1">
    <source>
        <dbReference type="ARBA" id="ARBA00006484"/>
    </source>
</evidence>
<dbReference type="PANTHER" id="PTHR43669">
    <property type="entry name" value="5-KETO-D-GLUCONATE 5-REDUCTASE"/>
    <property type="match status" value="1"/>
</dbReference>
<proteinExistence type="inferred from homology"/>
<dbReference type="PANTHER" id="PTHR43669:SF11">
    <property type="entry name" value="SHORT-CHAIN DEHYDROGENASE_OXIDOREDUCTASE"/>
    <property type="match status" value="1"/>
</dbReference>
<reference evidence="3 4" key="1">
    <citation type="submission" date="2015-05" db="EMBL/GenBank/DDBJ databases">
        <title>Distinctive expansion of gene families associated with plant cell wall degradation and secondary metabolism in the genomes of grapevine trunk pathogens.</title>
        <authorList>
            <person name="Lawrence D.P."/>
            <person name="Travadon R."/>
            <person name="Rolshausen P.E."/>
            <person name="Baumgartner K."/>
        </authorList>
    </citation>
    <scope>NUCLEOTIDE SEQUENCE [LARGE SCALE GENOMIC DNA]</scope>
    <source>
        <strain evidence="3">UCRPC4</strain>
    </source>
</reference>
<accession>A0A0G2EP12</accession>
<dbReference type="Pfam" id="PF00106">
    <property type="entry name" value="adh_short"/>
    <property type="match status" value="1"/>
</dbReference>
<evidence type="ECO:0000313" key="4">
    <source>
        <dbReference type="Proteomes" id="UP000053317"/>
    </source>
</evidence>
<evidence type="ECO:0000256" key="2">
    <source>
        <dbReference type="ARBA" id="ARBA00023002"/>
    </source>
</evidence>
<evidence type="ECO:0000313" key="3">
    <source>
        <dbReference type="EMBL" id="KKY23826.1"/>
    </source>
</evidence>